<protein>
    <recommendedName>
        <fullName evidence="4">Pseudouridine synthase</fullName>
        <ecNumber evidence="4">5.4.99.-</ecNumber>
    </recommendedName>
</protein>
<comment type="similarity">
    <text evidence="2 4">Belongs to the pseudouridine synthase RluA family.</text>
</comment>
<comment type="catalytic activity">
    <reaction evidence="1 4">
        <text>a uridine in RNA = a pseudouridine in RNA</text>
        <dbReference type="Rhea" id="RHEA:48348"/>
        <dbReference type="Rhea" id="RHEA-COMP:12068"/>
        <dbReference type="Rhea" id="RHEA-COMP:12069"/>
        <dbReference type="ChEBI" id="CHEBI:65314"/>
        <dbReference type="ChEBI" id="CHEBI:65315"/>
    </reaction>
</comment>
<evidence type="ECO:0000313" key="6">
    <source>
        <dbReference type="EMBL" id="QKS71755.1"/>
    </source>
</evidence>
<evidence type="ECO:0000256" key="4">
    <source>
        <dbReference type="RuleBase" id="RU362028"/>
    </source>
</evidence>
<evidence type="ECO:0000259" key="5">
    <source>
        <dbReference type="Pfam" id="PF00849"/>
    </source>
</evidence>
<dbReference type="EMBL" id="CP041372">
    <property type="protein sequence ID" value="QKS71755.1"/>
    <property type="molecule type" value="Genomic_DNA"/>
</dbReference>
<dbReference type="InterPro" id="IPR020103">
    <property type="entry name" value="PsdUridine_synth_cat_dom_sf"/>
</dbReference>
<keyword evidence="7" id="KW-1185">Reference proteome</keyword>
<sequence length="290" mass="32964">MKRPLATFYATAEHNEMLLRDFLRQHVGISRKRLAEIKFGDGELLINHKQGSVRDKVYDGDVITIVFSTEKPSTNIEPTYLELSIVYEDDHLLVINKPSGITTIPTDDPSVPSIAAAVLFYYQEIGHQATFHPVSRLDKHTSGLLVIAKHSFIHDQLQISTINKTYYAVCEGILPFMFTSIHAPIGRKTTSIIEREVRADGKVATTHLKKVGQNNEYTRLRLSLETGRTHQIRVHLAWLGHPLAGDTLYGALRHTSDRYFLHVEELLFSHPITNECLCVREQPPETFRDL</sequence>
<feature type="active site" evidence="3">
    <location>
        <position position="138"/>
    </location>
</feature>
<dbReference type="InterPro" id="IPR050188">
    <property type="entry name" value="RluA_PseudoU_synthase"/>
</dbReference>
<dbReference type="AlphaFoldDB" id="A0A859FHR2"/>
<accession>A0A859FHR2</accession>
<dbReference type="CDD" id="cd02869">
    <property type="entry name" value="PseudoU_synth_RluA_like"/>
    <property type="match status" value="1"/>
</dbReference>
<keyword evidence="4" id="KW-0413">Isomerase</keyword>
<evidence type="ECO:0000256" key="3">
    <source>
        <dbReference type="PIRSR" id="PIRSR606225-1"/>
    </source>
</evidence>
<dbReference type="EC" id="5.4.99.-" evidence="4"/>
<evidence type="ECO:0000256" key="1">
    <source>
        <dbReference type="ARBA" id="ARBA00000073"/>
    </source>
</evidence>
<dbReference type="GO" id="GO:0000455">
    <property type="term" value="P:enzyme-directed rRNA pseudouridine synthesis"/>
    <property type="evidence" value="ECO:0007669"/>
    <property type="project" value="TreeGrafter"/>
</dbReference>
<dbReference type="PANTHER" id="PTHR21600">
    <property type="entry name" value="MITOCHONDRIAL RNA PSEUDOURIDINE SYNTHASE"/>
    <property type="match status" value="1"/>
</dbReference>
<dbReference type="InterPro" id="IPR006225">
    <property type="entry name" value="PsdUridine_synth_RluC/D"/>
</dbReference>
<dbReference type="GO" id="GO:0009982">
    <property type="term" value="F:pseudouridine synthase activity"/>
    <property type="evidence" value="ECO:0007669"/>
    <property type="project" value="InterPro"/>
</dbReference>
<gene>
    <name evidence="6" type="ORF">FLK61_34335</name>
</gene>
<evidence type="ECO:0000313" key="7">
    <source>
        <dbReference type="Proteomes" id="UP000318138"/>
    </source>
</evidence>
<name>A0A859FHR2_9BACI</name>
<dbReference type="GO" id="GO:0003723">
    <property type="term" value="F:RNA binding"/>
    <property type="evidence" value="ECO:0007669"/>
    <property type="project" value="InterPro"/>
</dbReference>
<dbReference type="Gene3D" id="3.30.2350.10">
    <property type="entry name" value="Pseudouridine synthase"/>
    <property type="match status" value="1"/>
</dbReference>
<organism evidence="6 7">
    <name type="scientific">Paenalkalicoccus suaedae</name>
    <dbReference type="NCBI Taxonomy" id="2592382"/>
    <lineage>
        <taxon>Bacteria</taxon>
        <taxon>Bacillati</taxon>
        <taxon>Bacillota</taxon>
        <taxon>Bacilli</taxon>
        <taxon>Bacillales</taxon>
        <taxon>Bacillaceae</taxon>
        <taxon>Paenalkalicoccus</taxon>
    </lineage>
</organism>
<evidence type="ECO:0000256" key="2">
    <source>
        <dbReference type="ARBA" id="ARBA00010876"/>
    </source>
</evidence>
<reference evidence="7" key="1">
    <citation type="submission" date="2019-07" db="EMBL/GenBank/DDBJ databases">
        <title>Bacillus alkalisoli sp. nov. isolated from saline soil.</title>
        <authorList>
            <person name="Sun J.-Q."/>
            <person name="Xu L."/>
        </authorList>
    </citation>
    <scope>NUCLEOTIDE SEQUENCE [LARGE SCALE GENOMIC DNA]</scope>
    <source>
        <strain evidence="7">M4U3P1</strain>
    </source>
</reference>
<dbReference type="InterPro" id="IPR006145">
    <property type="entry name" value="PsdUridine_synth_RsuA/RluA"/>
</dbReference>
<dbReference type="KEGG" id="psua:FLK61_34335"/>
<dbReference type="Proteomes" id="UP000318138">
    <property type="component" value="Chromosome"/>
</dbReference>
<dbReference type="SUPFAM" id="SSF55120">
    <property type="entry name" value="Pseudouridine synthase"/>
    <property type="match status" value="1"/>
</dbReference>
<feature type="domain" description="Pseudouridine synthase RsuA/RluA-like" evidence="5">
    <location>
        <begin position="91"/>
        <end position="237"/>
    </location>
</feature>
<proteinExistence type="inferred from homology"/>
<dbReference type="RefSeq" id="WP_176009740.1">
    <property type="nucleotide sequence ID" value="NZ_CP041372.2"/>
</dbReference>
<dbReference type="GO" id="GO:0140098">
    <property type="term" value="F:catalytic activity, acting on RNA"/>
    <property type="evidence" value="ECO:0007669"/>
    <property type="project" value="UniProtKB-ARBA"/>
</dbReference>
<comment type="function">
    <text evidence="4">Responsible for synthesis of pseudouridine from uracil.</text>
</comment>
<dbReference type="PANTHER" id="PTHR21600:SF35">
    <property type="entry name" value="PSEUDOURIDINE SYNTHASE"/>
    <property type="match status" value="1"/>
</dbReference>
<dbReference type="NCBIfam" id="TIGR00005">
    <property type="entry name" value="rluA_subfam"/>
    <property type="match status" value="1"/>
</dbReference>
<dbReference type="Pfam" id="PF00849">
    <property type="entry name" value="PseudoU_synth_2"/>
    <property type="match status" value="1"/>
</dbReference>